<reference evidence="2 3" key="1">
    <citation type="submission" date="2019-07" db="EMBL/GenBank/DDBJ databases">
        <title>Whole genome shotgun sequence of Brevifollis gellanilyticus NBRC 108608.</title>
        <authorList>
            <person name="Hosoyama A."/>
            <person name="Uohara A."/>
            <person name="Ohji S."/>
            <person name="Ichikawa N."/>
        </authorList>
    </citation>
    <scope>NUCLEOTIDE SEQUENCE [LARGE SCALE GENOMIC DNA]</scope>
    <source>
        <strain evidence="2 3">NBRC 108608</strain>
    </source>
</reference>
<evidence type="ECO:0000313" key="2">
    <source>
        <dbReference type="EMBL" id="GEP44139.1"/>
    </source>
</evidence>
<comment type="caution">
    <text evidence="2">The sequence shown here is derived from an EMBL/GenBank/DDBJ whole genome shotgun (WGS) entry which is preliminary data.</text>
</comment>
<sequence>MPPSLRWNDVIKATGADPLTFEVTSENSAKDRKGSYEQGVLQQSKLRLAPAPSSPKRRIVFPETRQWPELKRH</sequence>
<name>A0A512MBP3_9BACT</name>
<gene>
    <name evidence="2" type="ORF">BGE01nite_34300</name>
</gene>
<dbReference type="Proteomes" id="UP000321577">
    <property type="component" value="Unassembled WGS sequence"/>
</dbReference>
<dbReference type="EMBL" id="BKAG01000026">
    <property type="protein sequence ID" value="GEP44139.1"/>
    <property type="molecule type" value="Genomic_DNA"/>
</dbReference>
<protein>
    <submittedName>
        <fullName evidence="2">Uncharacterized protein</fullName>
    </submittedName>
</protein>
<keyword evidence="3" id="KW-1185">Reference proteome</keyword>
<feature type="region of interest" description="Disordered" evidence="1">
    <location>
        <begin position="22"/>
        <end position="41"/>
    </location>
</feature>
<proteinExistence type="predicted"/>
<evidence type="ECO:0000256" key="1">
    <source>
        <dbReference type="SAM" id="MobiDB-lite"/>
    </source>
</evidence>
<dbReference type="AlphaFoldDB" id="A0A512MBP3"/>
<accession>A0A512MBP3</accession>
<evidence type="ECO:0000313" key="3">
    <source>
        <dbReference type="Proteomes" id="UP000321577"/>
    </source>
</evidence>
<organism evidence="2 3">
    <name type="scientific">Brevifollis gellanilyticus</name>
    <dbReference type="NCBI Taxonomy" id="748831"/>
    <lineage>
        <taxon>Bacteria</taxon>
        <taxon>Pseudomonadati</taxon>
        <taxon>Verrucomicrobiota</taxon>
        <taxon>Verrucomicrobiia</taxon>
        <taxon>Verrucomicrobiales</taxon>
        <taxon>Verrucomicrobiaceae</taxon>
    </lineage>
</organism>